<comment type="caution">
    <text evidence="1">The sequence shown here is derived from an EMBL/GenBank/DDBJ whole genome shotgun (WGS) entry which is preliminary data.</text>
</comment>
<keyword evidence="2" id="KW-1185">Reference proteome</keyword>
<evidence type="ECO:0000313" key="1">
    <source>
        <dbReference type="EMBL" id="KAJ1121944.1"/>
    </source>
</evidence>
<evidence type="ECO:0000313" key="2">
    <source>
        <dbReference type="Proteomes" id="UP001066276"/>
    </source>
</evidence>
<gene>
    <name evidence="1" type="ORF">NDU88_000452</name>
</gene>
<organism evidence="1 2">
    <name type="scientific">Pleurodeles waltl</name>
    <name type="common">Iberian ribbed newt</name>
    <dbReference type="NCBI Taxonomy" id="8319"/>
    <lineage>
        <taxon>Eukaryota</taxon>
        <taxon>Metazoa</taxon>
        <taxon>Chordata</taxon>
        <taxon>Craniata</taxon>
        <taxon>Vertebrata</taxon>
        <taxon>Euteleostomi</taxon>
        <taxon>Amphibia</taxon>
        <taxon>Batrachia</taxon>
        <taxon>Caudata</taxon>
        <taxon>Salamandroidea</taxon>
        <taxon>Salamandridae</taxon>
        <taxon>Pleurodelinae</taxon>
        <taxon>Pleurodeles</taxon>
    </lineage>
</organism>
<protein>
    <submittedName>
        <fullName evidence="1">Uncharacterized protein</fullName>
    </submittedName>
</protein>
<accession>A0AAV7P487</accession>
<sequence length="70" mass="7830">MRLPPNDRTAVTRPRRPFWLSRCAGERPPKGCPPAQRERPSNYEAGSEWSRRSCWSATGAVAPVANFSVC</sequence>
<proteinExistence type="predicted"/>
<reference evidence="1" key="1">
    <citation type="journal article" date="2022" name="bioRxiv">
        <title>Sequencing and chromosome-scale assembly of the giantPleurodeles waltlgenome.</title>
        <authorList>
            <person name="Brown T."/>
            <person name="Elewa A."/>
            <person name="Iarovenko S."/>
            <person name="Subramanian E."/>
            <person name="Araus A.J."/>
            <person name="Petzold A."/>
            <person name="Susuki M."/>
            <person name="Suzuki K.-i.T."/>
            <person name="Hayashi T."/>
            <person name="Toyoda A."/>
            <person name="Oliveira C."/>
            <person name="Osipova E."/>
            <person name="Leigh N.D."/>
            <person name="Simon A."/>
            <person name="Yun M.H."/>
        </authorList>
    </citation>
    <scope>NUCLEOTIDE SEQUENCE</scope>
    <source>
        <strain evidence="1">20211129_DDA</strain>
        <tissue evidence="1">Liver</tissue>
    </source>
</reference>
<dbReference type="Proteomes" id="UP001066276">
    <property type="component" value="Chromosome 7"/>
</dbReference>
<dbReference type="AlphaFoldDB" id="A0AAV7P487"/>
<name>A0AAV7P487_PLEWA</name>
<dbReference type="EMBL" id="JANPWB010000011">
    <property type="protein sequence ID" value="KAJ1121944.1"/>
    <property type="molecule type" value="Genomic_DNA"/>
</dbReference>